<evidence type="ECO:0000313" key="3">
    <source>
        <dbReference type="Proteomes" id="UP000002051"/>
    </source>
</evidence>
<dbReference type="PaxDb" id="3880-AES69291"/>
<dbReference type="HOGENOM" id="CLU_3109400_0_0_1"/>
<dbReference type="AlphaFoldDB" id="G7J1R9"/>
<organism evidence="1 3">
    <name type="scientific">Medicago truncatula</name>
    <name type="common">Barrel medic</name>
    <name type="synonym">Medicago tribuloides</name>
    <dbReference type="NCBI Taxonomy" id="3880"/>
    <lineage>
        <taxon>Eukaryota</taxon>
        <taxon>Viridiplantae</taxon>
        <taxon>Streptophyta</taxon>
        <taxon>Embryophyta</taxon>
        <taxon>Tracheophyta</taxon>
        <taxon>Spermatophyta</taxon>
        <taxon>Magnoliopsida</taxon>
        <taxon>eudicotyledons</taxon>
        <taxon>Gunneridae</taxon>
        <taxon>Pentapetalae</taxon>
        <taxon>rosids</taxon>
        <taxon>fabids</taxon>
        <taxon>Fabales</taxon>
        <taxon>Fabaceae</taxon>
        <taxon>Papilionoideae</taxon>
        <taxon>50 kb inversion clade</taxon>
        <taxon>NPAAA clade</taxon>
        <taxon>Hologalegina</taxon>
        <taxon>IRL clade</taxon>
        <taxon>Trifolieae</taxon>
        <taxon>Medicago</taxon>
    </lineage>
</organism>
<proteinExistence type="predicted"/>
<reference evidence="1 3" key="1">
    <citation type="journal article" date="2011" name="Nature">
        <title>The Medicago genome provides insight into the evolution of rhizobial symbioses.</title>
        <authorList>
            <person name="Young N.D."/>
            <person name="Debelle F."/>
            <person name="Oldroyd G.E."/>
            <person name="Geurts R."/>
            <person name="Cannon S.B."/>
            <person name="Udvardi M.K."/>
            <person name="Benedito V.A."/>
            <person name="Mayer K.F."/>
            <person name="Gouzy J."/>
            <person name="Schoof H."/>
            <person name="Van de Peer Y."/>
            <person name="Proost S."/>
            <person name="Cook D.R."/>
            <person name="Meyers B.C."/>
            <person name="Spannagl M."/>
            <person name="Cheung F."/>
            <person name="De Mita S."/>
            <person name="Krishnakumar V."/>
            <person name="Gundlach H."/>
            <person name="Zhou S."/>
            <person name="Mudge J."/>
            <person name="Bharti A.K."/>
            <person name="Murray J.D."/>
            <person name="Naoumkina M.A."/>
            <person name="Rosen B."/>
            <person name="Silverstein K.A."/>
            <person name="Tang H."/>
            <person name="Rombauts S."/>
            <person name="Zhao P.X."/>
            <person name="Zhou P."/>
            <person name="Barbe V."/>
            <person name="Bardou P."/>
            <person name="Bechner M."/>
            <person name="Bellec A."/>
            <person name="Berger A."/>
            <person name="Berges H."/>
            <person name="Bidwell S."/>
            <person name="Bisseling T."/>
            <person name="Choisne N."/>
            <person name="Couloux A."/>
            <person name="Denny R."/>
            <person name="Deshpande S."/>
            <person name="Dai X."/>
            <person name="Doyle J.J."/>
            <person name="Dudez A.M."/>
            <person name="Farmer A.D."/>
            <person name="Fouteau S."/>
            <person name="Franken C."/>
            <person name="Gibelin C."/>
            <person name="Gish J."/>
            <person name="Goldstein S."/>
            <person name="Gonzalez A.J."/>
            <person name="Green P.J."/>
            <person name="Hallab A."/>
            <person name="Hartog M."/>
            <person name="Hua A."/>
            <person name="Humphray S.J."/>
            <person name="Jeong D.H."/>
            <person name="Jing Y."/>
            <person name="Jocker A."/>
            <person name="Kenton S.M."/>
            <person name="Kim D.J."/>
            <person name="Klee K."/>
            <person name="Lai H."/>
            <person name="Lang C."/>
            <person name="Lin S."/>
            <person name="Macmil S.L."/>
            <person name="Magdelenat G."/>
            <person name="Matthews L."/>
            <person name="McCorrison J."/>
            <person name="Monaghan E.L."/>
            <person name="Mun J.H."/>
            <person name="Najar F.Z."/>
            <person name="Nicholson C."/>
            <person name="Noirot C."/>
            <person name="O'Bleness M."/>
            <person name="Paule C.R."/>
            <person name="Poulain J."/>
            <person name="Prion F."/>
            <person name="Qin B."/>
            <person name="Qu C."/>
            <person name="Retzel E.F."/>
            <person name="Riddle C."/>
            <person name="Sallet E."/>
            <person name="Samain S."/>
            <person name="Samson N."/>
            <person name="Sanders I."/>
            <person name="Saurat O."/>
            <person name="Scarpelli C."/>
            <person name="Schiex T."/>
            <person name="Segurens B."/>
            <person name="Severin A.J."/>
            <person name="Sherrier D.J."/>
            <person name="Shi R."/>
            <person name="Sims S."/>
            <person name="Singer S.R."/>
            <person name="Sinharoy S."/>
            <person name="Sterck L."/>
            <person name="Viollet A."/>
            <person name="Wang B.B."/>
            <person name="Wang K."/>
            <person name="Wang M."/>
            <person name="Wang X."/>
            <person name="Warfsmann J."/>
            <person name="Weissenbach J."/>
            <person name="White D.D."/>
            <person name="White J.D."/>
            <person name="Wiley G.B."/>
            <person name="Wincker P."/>
            <person name="Xing Y."/>
            <person name="Yang L."/>
            <person name="Yao Z."/>
            <person name="Ying F."/>
            <person name="Zhai J."/>
            <person name="Zhou L."/>
            <person name="Zuber A."/>
            <person name="Denarie J."/>
            <person name="Dixon R.A."/>
            <person name="May G.D."/>
            <person name="Schwartz D.C."/>
            <person name="Rogers J."/>
            <person name="Quetier F."/>
            <person name="Town C.D."/>
            <person name="Roe B.A."/>
        </authorList>
    </citation>
    <scope>NUCLEOTIDE SEQUENCE [LARGE SCALE GENOMIC DNA]</scope>
    <source>
        <strain evidence="1">A17</strain>
        <strain evidence="2 3">cv. Jemalong A17</strain>
    </source>
</reference>
<evidence type="ECO:0000313" key="1">
    <source>
        <dbReference type="EMBL" id="AES69291.1"/>
    </source>
</evidence>
<dbReference type="EMBL" id="CM001219">
    <property type="protein sequence ID" value="AES69291.1"/>
    <property type="molecule type" value="Genomic_DNA"/>
</dbReference>
<evidence type="ECO:0000313" key="2">
    <source>
        <dbReference type="EnsemblPlants" id="AES69291"/>
    </source>
</evidence>
<dbReference type="Proteomes" id="UP000002051">
    <property type="component" value="Chromosome 3"/>
</dbReference>
<gene>
    <name evidence="1" type="ordered locus">MTR_3g026980</name>
</gene>
<sequence length="51" mass="5542">MAIGPRPDGYPNKKPATGRVKPAFVGIGMGPGGQNRNILKHRGRKVHFSQF</sequence>
<name>G7J1R9_MEDTR</name>
<reference evidence="2" key="3">
    <citation type="submission" date="2015-04" db="UniProtKB">
        <authorList>
            <consortium name="EnsemblPlants"/>
        </authorList>
    </citation>
    <scope>IDENTIFICATION</scope>
    <source>
        <strain evidence="2">cv. Jemalong A17</strain>
    </source>
</reference>
<reference evidence="1 3" key="2">
    <citation type="journal article" date="2014" name="BMC Genomics">
        <title>An improved genome release (version Mt4.0) for the model legume Medicago truncatula.</title>
        <authorList>
            <person name="Tang H."/>
            <person name="Krishnakumar V."/>
            <person name="Bidwell S."/>
            <person name="Rosen B."/>
            <person name="Chan A."/>
            <person name="Zhou S."/>
            <person name="Gentzbittel L."/>
            <person name="Childs K.L."/>
            <person name="Yandell M."/>
            <person name="Gundlach H."/>
            <person name="Mayer K.F."/>
            <person name="Schwartz D.C."/>
            <person name="Town C.D."/>
        </authorList>
    </citation>
    <scope>GENOME REANNOTATION</scope>
    <source>
        <strain evidence="2 3">cv. Jemalong A17</strain>
    </source>
</reference>
<keyword evidence="3" id="KW-1185">Reference proteome</keyword>
<dbReference type="EnsemblPlants" id="AES69291">
    <property type="protein sequence ID" value="AES69291"/>
    <property type="gene ID" value="MTR_3g026980"/>
</dbReference>
<accession>G7J1R9</accession>
<protein>
    <submittedName>
        <fullName evidence="1 2">Uncharacterized protein</fullName>
    </submittedName>
</protein>